<dbReference type="Proteomes" id="UP000828390">
    <property type="component" value="Unassembled WGS sequence"/>
</dbReference>
<name>A0A9D4QN62_DREPO</name>
<proteinExistence type="predicted"/>
<keyword evidence="1" id="KW-1133">Transmembrane helix</keyword>
<feature type="transmembrane region" description="Helical" evidence="1">
    <location>
        <begin position="121"/>
        <end position="139"/>
    </location>
</feature>
<keyword evidence="3" id="KW-1185">Reference proteome</keyword>
<protein>
    <submittedName>
        <fullName evidence="2">Uncharacterized protein</fullName>
    </submittedName>
</protein>
<evidence type="ECO:0000313" key="2">
    <source>
        <dbReference type="EMBL" id="KAH3837134.1"/>
    </source>
</evidence>
<dbReference type="AlphaFoldDB" id="A0A9D4QN62"/>
<evidence type="ECO:0000256" key="1">
    <source>
        <dbReference type="SAM" id="Phobius"/>
    </source>
</evidence>
<comment type="caution">
    <text evidence="2">The sequence shown here is derived from an EMBL/GenBank/DDBJ whole genome shotgun (WGS) entry which is preliminary data.</text>
</comment>
<keyword evidence="1" id="KW-0812">Transmembrane</keyword>
<dbReference type="EMBL" id="JAIWYP010000004">
    <property type="protein sequence ID" value="KAH3837134.1"/>
    <property type="molecule type" value="Genomic_DNA"/>
</dbReference>
<organism evidence="2 3">
    <name type="scientific">Dreissena polymorpha</name>
    <name type="common">Zebra mussel</name>
    <name type="synonym">Mytilus polymorpha</name>
    <dbReference type="NCBI Taxonomy" id="45954"/>
    <lineage>
        <taxon>Eukaryota</taxon>
        <taxon>Metazoa</taxon>
        <taxon>Spiralia</taxon>
        <taxon>Lophotrochozoa</taxon>
        <taxon>Mollusca</taxon>
        <taxon>Bivalvia</taxon>
        <taxon>Autobranchia</taxon>
        <taxon>Heteroconchia</taxon>
        <taxon>Euheterodonta</taxon>
        <taxon>Imparidentia</taxon>
        <taxon>Neoheterodontei</taxon>
        <taxon>Myida</taxon>
        <taxon>Dreissenoidea</taxon>
        <taxon>Dreissenidae</taxon>
        <taxon>Dreissena</taxon>
    </lineage>
</organism>
<sequence length="151" mass="17020">MYLGRILDNRGSTDADVRTYIGKARTAFRQLKIILGARPLGIVNKACNAIVKPTRQDNLSPKTPMGGIIVVSKHLVPKSGYRCQEDMQYVGIAGKTDPEARAWKKRIGGPRREHRRRRNVIFSYVNAHIATLNLLPIAFSVKQIYIGRYCL</sequence>
<evidence type="ECO:0000313" key="3">
    <source>
        <dbReference type="Proteomes" id="UP000828390"/>
    </source>
</evidence>
<reference evidence="2" key="2">
    <citation type="submission" date="2020-11" db="EMBL/GenBank/DDBJ databases">
        <authorList>
            <person name="McCartney M.A."/>
            <person name="Auch B."/>
            <person name="Kono T."/>
            <person name="Mallez S."/>
            <person name="Becker A."/>
            <person name="Gohl D.M."/>
            <person name="Silverstein K.A.T."/>
            <person name="Koren S."/>
            <person name="Bechman K.B."/>
            <person name="Herman A."/>
            <person name="Abrahante J.E."/>
            <person name="Garbe J."/>
        </authorList>
    </citation>
    <scope>NUCLEOTIDE SEQUENCE</scope>
    <source>
        <strain evidence="2">Duluth1</strain>
        <tissue evidence="2">Whole animal</tissue>
    </source>
</reference>
<reference evidence="2" key="1">
    <citation type="journal article" date="2019" name="bioRxiv">
        <title>The Genome of the Zebra Mussel, Dreissena polymorpha: A Resource for Invasive Species Research.</title>
        <authorList>
            <person name="McCartney M.A."/>
            <person name="Auch B."/>
            <person name="Kono T."/>
            <person name="Mallez S."/>
            <person name="Zhang Y."/>
            <person name="Obille A."/>
            <person name="Becker A."/>
            <person name="Abrahante J.E."/>
            <person name="Garbe J."/>
            <person name="Badalamenti J.P."/>
            <person name="Herman A."/>
            <person name="Mangelson H."/>
            <person name="Liachko I."/>
            <person name="Sullivan S."/>
            <person name="Sone E.D."/>
            <person name="Koren S."/>
            <person name="Silverstein K.A.T."/>
            <person name="Beckman K.B."/>
            <person name="Gohl D.M."/>
        </authorList>
    </citation>
    <scope>NUCLEOTIDE SEQUENCE</scope>
    <source>
        <strain evidence="2">Duluth1</strain>
        <tissue evidence="2">Whole animal</tissue>
    </source>
</reference>
<keyword evidence="1" id="KW-0472">Membrane</keyword>
<accession>A0A9D4QN62</accession>
<gene>
    <name evidence="2" type="ORF">DPMN_110512</name>
</gene>